<dbReference type="AlphaFoldDB" id="A0A1I0PMS3"/>
<protein>
    <submittedName>
        <fullName evidence="1">Uncharacterized protein</fullName>
    </submittedName>
</protein>
<accession>A0A1I0PMS3</accession>
<gene>
    <name evidence="1" type="ORF">SAMN04487945_1804</name>
</gene>
<evidence type="ECO:0000313" key="1">
    <source>
        <dbReference type="EMBL" id="SEW15561.1"/>
    </source>
</evidence>
<reference evidence="1 2" key="1">
    <citation type="submission" date="2016-10" db="EMBL/GenBank/DDBJ databases">
        <authorList>
            <person name="de Groot N.N."/>
        </authorList>
    </citation>
    <scope>NUCLEOTIDE SEQUENCE [LARGE SCALE GENOMIC DNA]</scope>
    <source>
        <strain evidence="1 2">CGMCC 1.5337</strain>
    </source>
</reference>
<dbReference type="PROSITE" id="PS51257">
    <property type="entry name" value="PROKAR_LIPOPROTEIN"/>
    <property type="match status" value="1"/>
</dbReference>
<evidence type="ECO:0000313" key="2">
    <source>
        <dbReference type="Proteomes" id="UP000198518"/>
    </source>
</evidence>
<sequence>MRPPLSRRRLLALGGTAAATGLAGCVDSLTGGGDDNYCAPGFVEFDQRLDGYAVADALRYASLSLPATVPVGGTFEAELTNESSEPLATLGEPRYAIQRLGDDGAWHTTIGVAEDYEWPRTERVLAPGERLQWEVTLRRGEFPGPFERCLGHTPGTYRFVYWGFGSGANSSDDGDGGVALAAPFEIVE</sequence>
<proteinExistence type="predicted"/>
<dbReference type="OrthoDB" id="167544at2157"/>
<organism evidence="1 2">
    <name type="scientific">Halobacterium jilantaiense</name>
    <dbReference type="NCBI Taxonomy" id="355548"/>
    <lineage>
        <taxon>Archaea</taxon>
        <taxon>Methanobacteriati</taxon>
        <taxon>Methanobacteriota</taxon>
        <taxon>Stenosarchaea group</taxon>
        <taxon>Halobacteria</taxon>
        <taxon>Halobacteriales</taxon>
        <taxon>Halobacteriaceae</taxon>
        <taxon>Halobacterium</taxon>
    </lineage>
</organism>
<name>A0A1I0PMS3_9EURY</name>
<dbReference type="EMBL" id="FOJA01000001">
    <property type="protein sequence ID" value="SEW15561.1"/>
    <property type="molecule type" value="Genomic_DNA"/>
</dbReference>
<dbReference type="Proteomes" id="UP000198518">
    <property type="component" value="Unassembled WGS sequence"/>
</dbReference>
<keyword evidence="2" id="KW-1185">Reference proteome</keyword>
<dbReference type="RefSeq" id="WP_218138599.1">
    <property type="nucleotide sequence ID" value="NZ_FOJA01000001.1"/>
</dbReference>